<dbReference type="STRING" id="1314782.A0A165TL57"/>
<organism evidence="1 2">
    <name type="scientific">Neolentinus lepideus HHB14362 ss-1</name>
    <dbReference type="NCBI Taxonomy" id="1314782"/>
    <lineage>
        <taxon>Eukaryota</taxon>
        <taxon>Fungi</taxon>
        <taxon>Dikarya</taxon>
        <taxon>Basidiomycota</taxon>
        <taxon>Agaricomycotina</taxon>
        <taxon>Agaricomycetes</taxon>
        <taxon>Gloeophyllales</taxon>
        <taxon>Gloeophyllaceae</taxon>
        <taxon>Neolentinus</taxon>
    </lineage>
</organism>
<evidence type="ECO:0000313" key="2">
    <source>
        <dbReference type="Proteomes" id="UP000076761"/>
    </source>
</evidence>
<name>A0A165TL57_9AGAM</name>
<protein>
    <submittedName>
        <fullName evidence="1">Uncharacterized protein</fullName>
    </submittedName>
</protein>
<evidence type="ECO:0000313" key="1">
    <source>
        <dbReference type="EMBL" id="KZT26832.1"/>
    </source>
</evidence>
<dbReference type="InParanoid" id="A0A165TL57"/>
<accession>A0A165TL57</accession>
<gene>
    <name evidence="1" type="ORF">NEOLEDRAFT_1162072</name>
</gene>
<keyword evidence="2" id="KW-1185">Reference proteome</keyword>
<dbReference type="OrthoDB" id="3883941at2759"/>
<proteinExistence type="predicted"/>
<dbReference type="AlphaFoldDB" id="A0A165TL57"/>
<dbReference type="Proteomes" id="UP000076761">
    <property type="component" value="Unassembled WGS sequence"/>
</dbReference>
<sequence>MLSNSQRLLARHNARGIGKSVYRQGPKRFQSTASTSQSSMAPYVAAGAAGGLVVVGSAYTYYHFSSLKTLVDTSKSAKAYLQQAQEAVKEKAKNPNEALAYLRQVAKSYIGLVPGLSSYVDATFDSFDQLADKHGDEVNAIAKKGYDEIQGIIQENGGKADMQTATKIVNDLAKRAGGDAMEPLLEKYPQLKEKFGGGYQQFKELVFDDTKKQVVEIFSKGMSQDALNQAQDLVRSKSSEISKLAESSAKQAWDKGLNQAQPYLDKLPEIRQTLEENVDAKFIAAGAAALPTGSGDVTGSAKEVFDRIREVAESKGRKQKEKVEELKKFVQEKATETEEKGKGGLQNGWDSLVSFIKMLPGGEEVPIVVSLCYQALEKTPNVKEFMKVSHERSDDAKQTYEEILRVLEEKGKKAKKLAEETGKDVQQRSQ</sequence>
<dbReference type="EMBL" id="KV425565">
    <property type="protein sequence ID" value="KZT26832.1"/>
    <property type="molecule type" value="Genomic_DNA"/>
</dbReference>
<reference evidence="1 2" key="1">
    <citation type="journal article" date="2016" name="Mol. Biol. Evol.">
        <title>Comparative Genomics of Early-Diverging Mushroom-Forming Fungi Provides Insights into the Origins of Lignocellulose Decay Capabilities.</title>
        <authorList>
            <person name="Nagy L.G."/>
            <person name="Riley R."/>
            <person name="Tritt A."/>
            <person name="Adam C."/>
            <person name="Daum C."/>
            <person name="Floudas D."/>
            <person name="Sun H."/>
            <person name="Yadav J.S."/>
            <person name="Pangilinan J."/>
            <person name="Larsson K.H."/>
            <person name="Matsuura K."/>
            <person name="Barry K."/>
            <person name="Labutti K."/>
            <person name="Kuo R."/>
            <person name="Ohm R.A."/>
            <person name="Bhattacharya S.S."/>
            <person name="Shirouzu T."/>
            <person name="Yoshinaga Y."/>
            <person name="Martin F.M."/>
            <person name="Grigoriev I.V."/>
            <person name="Hibbett D.S."/>
        </authorList>
    </citation>
    <scope>NUCLEOTIDE SEQUENCE [LARGE SCALE GENOMIC DNA]</scope>
    <source>
        <strain evidence="1 2">HHB14362 ss-1</strain>
    </source>
</reference>